<dbReference type="AlphaFoldDB" id="A0A6V8Q7R7"/>
<dbReference type="PANTHER" id="PTHR43566:SF1">
    <property type="entry name" value="AAA+ ATPASE DOMAIN-CONTAINING PROTEIN"/>
    <property type="match status" value="1"/>
</dbReference>
<evidence type="ECO:0000313" key="2">
    <source>
        <dbReference type="EMBL" id="GFP40782.1"/>
    </source>
</evidence>
<dbReference type="InterPro" id="IPR041682">
    <property type="entry name" value="AAA_14"/>
</dbReference>
<comment type="caution">
    <text evidence="2">The sequence shown here is derived from an EMBL/GenBank/DDBJ whole genome shotgun (WGS) entry which is preliminary data.</text>
</comment>
<name>A0A6V8Q7R7_9ACTN</name>
<reference evidence="2 3" key="1">
    <citation type="journal article" date="2020" name="Front. Microbiol.">
        <title>Single-cell genomics of novel Actinobacteria with the Wood-Ljungdahl pathway discovered in a serpentinizing system.</title>
        <authorList>
            <person name="Merino N."/>
            <person name="Kawai M."/>
            <person name="Boyd E.S."/>
            <person name="Colman D.R."/>
            <person name="McGlynn S.E."/>
            <person name="Nealson K.H."/>
            <person name="Kurokawa K."/>
            <person name="Hongoh Y."/>
        </authorList>
    </citation>
    <scope>NUCLEOTIDE SEQUENCE [LARGE SCALE GENOMIC DNA]</scope>
    <source>
        <strain evidence="2 3">S47</strain>
    </source>
</reference>
<gene>
    <name evidence="2" type="ORF">HKBW3S47_02479</name>
</gene>
<feature type="domain" description="AAA" evidence="1">
    <location>
        <begin position="2"/>
        <end position="65"/>
    </location>
</feature>
<evidence type="ECO:0000259" key="1">
    <source>
        <dbReference type="Pfam" id="PF13173"/>
    </source>
</evidence>
<dbReference type="RefSeq" id="WP_176236517.1">
    <property type="nucleotide sequence ID" value="NZ_BLSD01000461.1"/>
</dbReference>
<dbReference type="Proteomes" id="UP000569018">
    <property type="component" value="Unassembled WGS sequence"/>
</dbReference>
<evidence type="ECO:0000313" key="3">
    <source>
        <dbReference type="Proteomes" id="UP000569018"/>
    </source>
</evidence>
<proteinExistence type="predicted"/>
<dbReference type="PANTHER" id="PTHR43566">
    <property type="entry name" value="CONSERVED PROTEIN"/>
    <property type="match status" value="1"/>
</dbReference>
<accession>A0A6V8Q7R7</accession>
<dbReference type="Pfam" id="PF13173">
    <property type="entry name" value="AAA_14"/>
    <property type="match status" value="1"/>
</dbReference>
<protein>
    <recommendedName>
        <fullName evidence="1">AAA domain-containing protein</fullName>
    </recommendedName>
</protein>
<feature type="non-terminal residue" evidence="2">
    <location>
        <position position="1"/>
    </location>
</feature>
<dbReference type="EMBL" id="BLSD01000461">
    <property type="protein sequence ID" value="GFP40782.1"/>
    <property type="molecule type" value="Genomic_DNA"/>
</dbReference>
<organism evidence="2 3">
    <name type="scientific">Candidatus Hakubella thermalkaliphila</name>
    <dbReference type="NCBI Taxonomy" id="2754717"/>
    <lineage>
        <taxon>Bacteria</taxon>
        <taxon>Bacillati</taxon>
        <taxon>Actinomycetota</taxon>
        <taxon>Actinomycetota incertae sedis</taxon>
        <taxon>Candidatus Hakubellales</taxon>
        <taxon>Candidatus Hakubellaceae</taxon>
        <taxon>Candidatus Hakubella</taxon>
    </lineage>
</organism>
<sequence length="142" mass="16825">GYVFIDEIQRKENAGVFLKGLYDMQTPYKFIASGSGSVELKEKVHESLAGRKRMFELQTVSLREFINYKTEYKYEDRLNKYFQINKTESRSLLIEYLNFGGYPRVILEDTRAEKLKTSDEISRSYRAKDIAYRVNMERINSF</sequence>